<feature type="compositionally biased region" description="Low complexity" evidence="1">
    <location>
        <begin position="461"/>
        <end position="478"/>
    </location>
</feature>
<dbReference type="OrthoDB" id="445594at2759"/>
<dbReference type="VEuPathDB" id="ToxoDB:CSUI_005433"/>
<protein>
    <submittedName>
        <fullName evidence="2">Eif4-gamma eif5 eif2b-epsilon carboxy-terminal domain protein</fullName>
    </submittedName>
</protein>
<dbReference type="RefSeq" id="XP_067922418.1">
    <property type="nucleotide sequence ID" value="XM_068065609.1"/>
</dbReference>
<dbReference type="EMBL" id="MIGC01002630">
    <property type="protein sequence ID" value="PHJ20732.1"/>
    <property type="molecule type" value="Genomic_DNA"/>
</dbReference>
<feature type="compositionally biased region" description="Polar residues" evidence="1">
    <location>
        <begin position="241"/>
        <end position="250"/>
    </location>
</feature>
<feature type="compositionally biased region" description="Low complexity" evidence="1">
    <location>
        <begin position="339"/>
        <end position="364"/>
    </location>
</feature>
<feature type="compositionally biased region" description="Basic and acidic residues" evidence="1">
    <location>
        <begin position="505"/>
        <end position="517"/>
    </location>
</feature>
<proteinExistence type="predicted"/>
<feature type="region of interest" description="Disordered" evidence="1">
    <location>
        <begin position="40"/>
        <end position="586"/>
    </location>
</feature>
<feature type="compositionally biased region" description="Polar residues" evidence="1">
    <location>
        <begin position="206"/>
        <end position="219"/>
    </location>
</feature>
<evidence type="ECO:0000256" key="1">
    <source>
        <dbReference type="SAM" id="MobiDB-lite"/>
    </source>
</evidence>
<feature type="compositionally biased region" description="Basic and acidic residues" evidence="1">
    <location>
        <begin position="40"/>
        <end position="53"/>
    </location>
</feature>
<feature type="compositionally biased region" description="Polar residues" evidence="1">
    <location>
        <begin position="449"/>
        <end position="460"/>
    </location>
</feature>
<feature type="compositionally biased region" description="Basic and acidic residues" evidence="1">
    <location>
        <begin position="60"/>
        <end position="77"/>
    </location>
</feature>
<accession>A0A2C6KXK9</accession>
<name>A0A2C6KXK9_9APIC</name>
<dbReference type="Proteomes" id="UP000221165">
    <property type="component" value="Unassembled WGS sequence"/>
</dbReference>
<keyword evidence="3" id="KW-1185">Reference proteome</keyword>
<feature type="region of interest" description="Disordered" evidence="1">
    <location>
        <begin position="631"/>
        <end position="664"/>
    </location>
</feature>
<evidence type="ECO:0000313" key="2">
    <source>
        <dbReference type="EMBL" id="PHJ20732.1"/>
    </source>
</evidence>
<gene>
    <name evidence="2" type="ORF">CSUI_005433</name>
</gene>
<organism evidence="2 3">
    <name type="scientific">Cystoisospora suis</name>
    <dbReference type="NCBI Taxonomy" id="483139"/>
    <lineage>
        <taxon>Eukaryota</taxon>
        <taxon>Sar</taxon>
        <taxon>Alveolata</taxon>
        <taxon>Apicomplexa</taxon>
        <taxon>Conoidasida</taxon>
        <taxon>Coccidia</taxon>
        <taxon>Eucoccidiorida</taxon>
        <taxon>Eimeriorina</taxon>
        <taxon>Sarcocystidae</taxon>
        <taxon>Cystoisospora</taxon>
    </lineage>
</organism>
<feature type="compositionally biased region" description="Gly residues" evidence="1">
    <location>
        <begin position="78"/>
        <end position="98"/>
    </location>
</feature>
<dbReference type="Gene3D" id="1.25.40.180">
    <property type="match status" value="1"/>
</dbReference>
<feature type="compositionally biased region" description="Basic and acidic residues" evidence="1">
    <location>
        <begin position="644"/>
        <end position="664"/>
    </location>
</feature>
<comment type="caution">
    <text evidence="2">The sequence shown here is derived from an EMBL/GenBank/DDBJ whole genome shotgun (WGS) entry which is preliminary data.</text>
</comment>
<feature type="compositionally biased region" description="Gly residues" evidence="1">
    <location>
        <begin position="171"/>
        <end position="183"/>
    </location>
</feature>
<evidence type="ECO:0000313" key="3">
    <source>
        <dbReference type="Proteomes" id="UP000221165"/>
    </source>
</evidence>
<feature type="compositionally biased region" description="Polar residues" evidence="1">
    <location>
        <begin position="519"/>
        <end position="534"/>
    </location>
</feature>
<dbReference type="GeneID" id="94428820"/>
<sequence>MAPKKKGTTVNLLDLQREMGVGAALLPTAPKPVDEAALAAEKEREQREYDRKFGAGGGRWADRMTDSDDDEWRKESEGSGGPSGGMMGPGGLNGGGGMRQRNRMQDEPELPDEPWRRTAPLPSRGGDYGGGDGMERGGRRGGRYDGGGADPDDEDADLGVLRSASKAPVVGGPGRELSRGGGAEGRRGGGQDEDFDFGELRKGPTREQQPVSQASSSFSRGAKHPGDEEDLDFAAVRSKSRPTFSSQTADGSVDARPEHLRNLRSRLKKVERPAAAGEGGVGAADGVSSSPSSGVAGGPEGEKMNDGSSSSSRPTGAGGDESTEGGSMEKKPSRYIPPSKRGQQGGLSSSSSTSFSNRGLSSTSASTQSPPVSNSRASALLNDEEGSSSASSRPGGMVSTPVKDAPISSSNRLAGEGTSEGGRDFSSVNNAVPQEANLSAKREEGQGGSDNNSSGATCVNATGSIPASSSTPTAASPAGEEKKNQVEGEQAQQPPRQKFVPRCMQRLEEEKKKREESLMASTSSPSRSLSNAFEETTPAAGGGGGGVSPPSSTMRPSGSRHTDEPVQILQPVRLGSTRKEGLSGSFVNGKYVPAAVRLAQQGSSSSSALGAGSKAPASVVERIFKAAAGGSASAASLAEEEEEEKRKEELRKKKEEREQRERERIEALRREREELNKIFYHKEETIQNLVAYLEKQLQSDTKSISPEETLAVIPSEDELASIVPSATLAGVVLKACGRKETMAEVLEVVHRVEKAWKALLEKCTVNNKEQVLIKQTVKMTKEVKCPRLSSDTALIEAVWDAMIETGILPEASFIQWFEDDSDETEGRTEVLFQVLLWCQWLKGEIGAYEEDREEPEEEEPEEDYDIEALVPKRETAKVVKRKK</sequence>
<feature type="compositionally biased region" description="Low complexity" evidence="1">
    <location>
        <begin position="284"/>
        <end position="294"/>
    </location>
</feature>
<reference evidence="2 3" key="1">
    <citation type="journal article" date="2017" name="Int. J. Parasitol.">
        <title>The genome of the protozoan parasite Cystoisospora suis and a reverse vaccinology approach to identify vaccine candidates.</title>
        <authorList>
            <person name="Palmieri N."/>
            <person name="Shrestha A."/>
            <person name="Ruttkowski B."/>
            <person name="Beck T."/>
            <person name="Vogl C."/>
            <person name="Tomley F."/>
            <person name="Blake D.P."/>
            <person name="Joachim A."/>
        </authorList>
    </citation>
    <scope>NUCLEOTIDE SEQUENCE [LARGE SCALE GENOMIC DNA]</scope>
    <source>
        <strain evidence="2 3">Wien I</strain>
    </source>
</reference>
<feature type="compositionally biased region" description="Polar residues" evidence="1">
    <location>
        <begin position="365"/>
        <end position="377"/>
    </location>
</feature>
<dbReference type="AlphaFoldDB" id="A0A2C6KXK9"/>